<protein>
    <recommendedName>
        <fullName evidence="7 9">Uroporphyrinogen-III synthase</fullName>
        <ecNumber evidence="3 9">4.2.1.75</ecNumber>
    </recommendedName>
</protein>
<dbReference type="SUPFAM" id="SSF69618">
    <property type="entry name" value="HemD-like"/>
    <property type="match status" value="1"/>
</dbReference>
<dbReference type="PANTHER" id="PTHR38042:SF1">
    <property type="entry name" value="UROPORPHYRINOGEN-III SYNTHASE, CHLOROPLASTIC"/>
    <property type="match status" value="1"/>
</dbReference>
<name>A0ABW5JIQ7_9BACT</name>
<evidence type="ECO:0000313" key="12">
    <source>
        <dbReference type="Proteomes" id="UP001597460"/>
    </source>
</evidence>
<evidence type="ECO:0000256" key="4">
    <source>
        <dbReference type="ARBA" id="ARBA00023239"/>
    </source>
</evidence>
<evidence type="ECO:0000256" key="1">
    <source>
        <dbReference type="ARBA" id="ARBA00004772"/>
    </source>
</evidence>
<dbReference type="Gene3D" id="3.40.50.10090">
    <property type="match status" value="2"/>
</dbReference>
<evidence type="ECO:0000256" key="9">
    <source>
        <dbReference type="RuleBase" id="RU366031"/>
    </source>
</evidence>
<reference evidence="12" key="1">
    <citation type="journal article" date="2019" name="Int. J. Syst. Evol. Microbiol.">
        <title>The Global Catalogue of Microorganisms (GCM) 10K type strain sequencing project: providing services to taxonomists for standard genome sequencing and annotation.</title>
        <authorList>
            <consortium name="The Broad Institute Genomics Platform"/>
            <consortium name="The Broad Institute Genome Sequencing Center for Infectious Disease"/>
            <person name="Wu L."/>
            <person name="Ma J."/>
        </authorList>
    </citation>
    <scope>NUCLEOTIDE SEQUENCE [LARGE SCALE GENOMIC DNA]</scope>
    <source>
        <strain evidence="12">KCTC 52042</strain>
    </source>
</reference>
<comment type="catalytic activity">
    <reaction evidence="8 9">
        <text>hydroxymethylbilane = uroporphyrinogen III + H2O</text>
        <dbReference type="Rhea" id="RHEA:18965"/>
        <dbReference type="ChEBI" id="CHEBI:15377"/>
        <dbReference type="ChEBI" id="CHEBI:57308"/>
        <dbReference type="ChEBI" id="CHEBI:57845"/>
        <dbReference type="EC" id="4.2.1.75"/>
    </reaction>
</comment>
<dbReference type="RefSeq" id="WP_390300004.1">
    <property type="nucleotide sequence ID" value="NZ_JBHULI010000022.1"/>
</dbReference>
<accession>A0ABW5JIQ7</accession>
<evidence type="ECO:0000256" key="2">
    <source>
        <dbReference type="ARBA" id="ARBA00008133"/>
    </source>
</evidence>
<dbReference type="EMBL" id="JBHULI010000022">
    <property type="protein sequence ID" value="MFD2531984.1"/>
    <property type="molecule type" value="Genomic_DNA"/>
</dbReference>
<keyword evidence="5 9" id="KW-0627">Porphyrin biosynthesis</keyword>
<comment type="caution">
    <text evidence="11">The sequence shown here is derived from an EMBL/GenBank/DDBJ whole genome shotgun (WGS) entry which is preliminary data.</text>
</comment>
<dbReference type="Pfam" id="PF02602">
    <property type="entry name" value="HEM4"/>
    <property type="match status" value="1"/>
</dbReference>
<gene>
    <name evidence="11" type="ORF">ACFSVN_05975</name>
</gene>
<dbReference type="InterPro" id="IPR036108">
    <property type="entry name" value="4pyrrol_syn_uPrphyn_synt_sf"/>
</dbReference>
<dbReference type="Proteomes" id="UP001597460">
    <property type="component" value="Unassembled WGS sequence"/>
</dbReference>
<evidence type="ECO:0000256" key="6">
    <source>
        <dbReference type="ARBA" id="ARBA00037589"/>
    </source>
</evidence>
<evidence type="ECO:0000256" key="8">
    <source>
        <dbReference type="ARBA" id="ARBA00048617"/>
    </source>
</evidence>
<dbReference type="CDD" id="cd06578">
    <property type="entry name" value="HemD"/>
    <property type="match status" value="1"/>
</dbReference>
<feature type="domain" description="Tetrapyrrole biosynthesis uroporphyrinogen III synthase" evidence="10">
    <location>
        <begin position="32"/>
        <end position="220"/>
    </location>
</feature>
<evidence type="ECO:0000256" key="7">
    <source>
        <dbReference type="ARBA" id="ARBA00040167"/>
    </source>
</evidence>
<dbReference type="GO" id="GO:0004852">
    <property type="term" value="F:uroporphyrinogen-III synthase activity"/>
    <property type="evidence" value="ECO:0007669"/>
    <property type="project" value="UniProtKB-EC"/>
</dbReference>
<keyword evidence="12" id="KW-1185">Reference proteome</keyword>
<comment type="function">
    <text evidence="6 9">Catalyzes cyclization of the linear tetrapyrrole, hydroxymethylbilane, to the macrocyclic uroporphyrinogen III.</text>
</comment>
<evidence type="ECO:0000313" key="11">
    <source>
        <dbReference type="EMBL" id="MFD2531984.1"/>
    </source>
</evidence>
<organism evidence="11 12">
    <name type="scientific">Gracilimonas halophila</name>
    <dbReference type="NCBI Taxonomy" id="1834464"/>
    <lineage>
        <taxon>Bacteria</taxon>
        <taxon>Pseudomonadati</taxon>
        <taxon>Balneolota</taxon>
        <taxon>Balneolia</taxon>
        <taxon>Balneolales</taxon>
        <taxon>Balneolaceae</taxon>
        <taxon>Gracilimonas</taxon>
    </lineage>
</organism>
<comment type="pathway">
    <text evidence="1 9">Porphyrin-containing compound metabolism; protoporphyrin-IX biosynthesis; coproporphyrinogen-III from 5-aminolevulinate: step 3/4.</text>
</comment>
<dbReference type="PANTHER" id="PTHR38042">
    <property type="entry name" value="UROPORPHYRINOGEN-III SYNTHASE, CHLOROPLASTIC"/>
    <property type="match status" value="1"/>
</dbReference>
<dbReference type="EC" id="4.2.1.75" evidence="3 9"/>
<keyword evidence="4 9" id="KW-0456">Lyase</keyword>
<dbReference type="InterPro" id="IPR039793">
    <property type="entry name" value="UROS/Hem4"/>
</dbReference>
<evidence type="ECO:0000256" key="5">
    <source>
        <dbReference type="ARBA" id="ARBA00023244"/>
    </source>
</evidence>
<evidence type="ECO:0000259" key="10">
    <source>
        <dbReference type="Pfam" id="PF02602"/>
    </source>
</evidence>
<proteinExistence type="inferred from homology"/>
<evidence type="ECO:0000256" key="3">
    <source>
        <dbReference type="ARBA" id="ARBA00013109"/>
    </source>
</evidence>
<dbReference type="InterPro" id="IPR003754">
    <property type="entry name" value="4pyrrol_synth_uPrphyn_synth"/>
</dbReference>
<sequence length="228" mass="25501">MNNKKPSILFTTQLTEQKRCMLEDGKLLIESIPFITFEYLMPAMWLSQVPKHADAWIFTSKKAVRAIKPMIKDLIIPNHIFAVGAKTAEKLEELGLEVTIPDEYNAVTLAGKMKQLELKEVVHFCGNLKGADLSKLLGDSTNLNSVEVYRTKHTAHKINTGEFNGIVFMSPSAVESFSEQNSISEKTQVFCIGPTTEQTANEAGMKNCITPEYSTLDSLMESIQTFYL</sequence>
<comment type="similarity">
    <text evidence="2 9">Belongs to the uroporphyrinogen-III synthase family.</text>
</comment>